<name>A0A1J1IJP5_9DIPT</name>
<dbReference type="Gene3D" id="3.30.710.10">
    <property type="entry name" value="Potassium Channel Kv1.1, Chain A"/>
    <property type="match status" value="1"/>
</dbReference>
<dbReference type="AlphaFoldDB" id="A0A1J1IJP5"/>
<feature type="domain" description="BTB" evidence="1">
    <location>
        <begin position="223"/>
        <end position="290"/>
    </location>
</feature>
<gene>
    <name evidence="2" type="ORF">CLUMA_CG013079</name>
</gene>
<dbReference type="STRING" id="568069.A0A1J1IJP5"/>
<dbReference type="Proteomes" id="UP000183832">
    <property type="component" value="Unassembled WGS sequence"/>
</dbReference>
<organism evidence="2 3">
    <name type="scientific">Clunio marinus</name>
    <dbReference type="NCBI Taxonomy" id="568069"/>
    <lineage>
        <taxon>Eukaryota</taxon>
        <taxon>Metazoa</taxon>
        <taxon>Ecdysozoa</taxon>
        <taxon>Arthropoda</taxon>
        <taxon>Hexapoda</taxon>
        <taxon>Insecta</taxon>
        <taxon>Pterygota</taxon>
        <taxon>Neoptera</taxon>
        <taxon>Endopterygota</taxon>
        <taxon>Diptera</taxon>
        <taxon>Nematocera</taxon>
        <taxon>Chironomoidea</taxon>
        <taxon>Chironomidae</taxon>
        <taxon>Clunio</taxon>
    </lineage>
</organism>
<evidence type="ECO:0000313" key="2">
    <source>
        <dbReference type="EMBL" id="CRK99764.1"/>
    </source>
</evidence>
<dbReference type="Gene3D" id="3.80.10.10">
    <property type="entry name" value="Ribonuclease Inhibitor"/>
    <property type="match status" value="1"/>
</dbReference>
<evidence type="ECO:0000259" key="1">
    <source>
        <dbReference type="PROSITE" id="PS50097"/>
    </source>
</evidence>
<dbReference type="InterPro" id="IPR011333">
    <property type="entry name" value="SKP1/BTB/POZ_sf"/>
</dbReference>
<proteinExistence type="predicted"/>
<dbReference type="SUPFAM" id="SSF54695">
    <property type="entry name" value="POZ domain"/>
    <property type="match status" value="1"/>
</dbReference>
<dbReference type="InterPro" id="IPR000210">
    <property type="entry name" value="BTB/POZ_dom"/>
</dbReference>
<accession>A0A1J1IJP5</accession>
<dbReference type="OrthoDB" id="624345at2759"/>
<dbReference type="CDD" id="cd18186">
    <property type="entry name" value="BTB_POZ_ZBTB_KLHL-like"/>
    <property type="match status" value="1"/>
</dbReference>
<keyword evidence="3" id="KW-1185">Reference proteome</keyword>
<dbReference type="SMART" id="SM00225">
    <property type="entry name" value="BTB"/>
    <property type="match status" value="1"/>
</dbReference>
<dbReference type="Pfam" id="PF00651">
    <property type="entry name" value="BTB"/>
    <property type="match status" value="1"/>
</dbReference>
<dbReference type="SUPFAM" id="SSF52058">
    <property type="entry name" value="L domain-like"/>
    <property type="match status" value="1"/>
</dbReference>
<protein>
    <submittedName>
        <fullName evidence="2">CLUMA_CG013079, isoform A</fullName>
    </submittedName>
</protein>
<sequence>MNLSCEFGNLEIFLYGNVYYTCLIRSSSITKPNTIIRTINGKHLEGKSDKDVEAILFKGTTVNYFPQGLNKIFPNLKAVRIHKCGLKSITQRDLVGLENIERLRCGHNKITSLPDNLFRYMNKLIDISFHDNGLHFMSSEVLKPILKNDLKCVNFSENRAIDAAYCYYIFNGTKVDSIVKLMAMIDDKCGKPVKNDEQTRANKKLKELKTEGFKELWTTGRFSDITIVTDTEKFKVHKNVLTMQSSVFTSIFEDKMKDRPSDEIQMKNINSEVVKTFLKFFYTDEIEKEENLNLLELFSLAAKLKVETLVSIIEDMIIDDLNDDNAIEIFELACRFNYDGMKTSAFEFIQSMFDEPLKDELMNQPEVLKELVEAKRKINSILNKLKSAKIITIR</sequence>
<dbReference type="PROSITE" id="PS50097">
    <property type="entry name" value="BTB"/>
    <property type="match status" value="1"/>
</dbReference>
<dbReference type="CDD" id="cd14733">
    <property type="entry name" value="BACK"/>
    <property type="match status" value="1"/>
</dbReference>
<dbReference type="InterPro" id="IPR032675">
    <property type="entry name" value="LRR_dom_sf"/>
</dbReference>
<reference evidence="2 3" key="1">
    <citation type="submission" date="2015-04" db="EMBL/GenBank/DDBJ databases">
        <authorList>
            <person name="Syromyatnikov M.Y."/>
            <person name="Popov V.N."/>
        </authorList>
    </citation>
    <scope>NUCLEOTIDE SEQUENCE [LARGE SCALE GENOMIC DNA]</scope>
</reference>
<evidence type="ECO:0000313" key="3">
    <source>
        <dbReference type="Proteomes" id="UP000183832"/>
    </source>
</evidence>
<dbReference type="PANTHER" id="PTHR45632">
    <property type="entry name" value="LD33804P"/>
    <property type="match status" value="1"/>
</dbReference>
<dbReference type="EMBL" id="CVRI01000052">
    <property type="protein sequence ID" value="CRK99764.1"/>
    <property type="molecule type" value="Genomic_DNA"/>
</dbReference>